<keyword evidence="6" id="KW-1185">Reference proteome</keyword>
<dbReference type="SUPFAM" id="SSF56672">
    <property type="entry name" value="DNA/RNA polymerases"/>
    <property type="match status" value="1"/>
</dbReference>
<dbReference type="Pfam" id="PF18701">
    <property type="entry name" value="DUF5641"/>
    <property type="match status" value="1"/>
</dbReference>
<dbReference type="InterPro" id="IPR008042">
    <property type="entry name" value="Retrotrans_Pao"/>
</dbReference>
<dbReference type="InterPro" id="IPR036397">
    <property type="entry name" value="RNaseH_sf"/>
</dbReference>
<dbReference type="Proteomes" id="UP001186944">
    <property type="component" value="Unassembled WGS sequence"/>
</dbReference>
<dbReference type="InterPro" id="IPR005312">
    <property type="entry name" value="DUF1759"/>
</dbReference>
<dbReference type="PANTHER" id="PTHR47331:SF5">
    <property type="entry name" value="RIBONUCLEASE H"/>
    <property type="match status" value="1"/>
</dbReference>
<dbReference type="Pfam" id="PF00078">
    <property type="entry name" value="RVT_1"/>
    <property type="match status" value="1"/>
</dbReference>
<feature type="domain" description="CCHC-type" evidence="3">
    <location>
        <begin position="574"/>
        <end position="588"/>
    </location>
</feature>
<dbReference type="PROSITE" id="PS50158">
    <property type="entry name" value="ZF_CCHC"/>
    <property type="match status" value="1"/>
</dbReference>
<dbReference type="Pfam" id="PF17921">
    <property type="entry name" value="Integrase_H2C2"/>
    <property type="match status" value="1"/>
</dbReference>
<keyword evidence="1" id="KW-0862">Zinc</keyword>
<dbReference type="Pfam" id="PF03564">
    <property type="entry name" value="DUF1759"/>
    <property type="match status" value="1"/>
</dbReference>
<feature type="region of interest" description="Disordered" evidence="2">
    <location>
        <begin position="611"/>
        <end position="637"/>
    </location>
</feature>
<keyword evidence="1" id="KW-0479">Metal-binding</keyword>
<feature type="domain" description="Integrase catalytic" evidence="4">
    <location>
        <begin position="1663"/>
        <end position="1851"/>
    </location>
</feature>
<dbReference type="GO" id="GO:0008270">
    <property type="term" value="F:zinc ion binding"/>
    <property type="evidence" value="ECO:0007669"/>
    <property type="project" value="UniProtKB-KW"/>
</dbReference>
<dbReference type="GO" id="GO:0003676">
    <property type="term" value="F:nucleic acid binding"/>
    <property type="evidence" value="ECO:0007669"/>
    <property type="project" value="InterPro"/>
</dbReference>
<dbReference type="InterPro" id="IPR041588">
    <property type="entry name" value="Integrase_H2C2"/>
</dbReference>
<evidence type="ECO:0000256" key="1">
    <source>
        <dbReference type="PROSITE-ProRule" id="PRU00047"/>
    </source>
</evidence>
<dbReference type="SUPFAM" id="SSF53098">
    <property type="entry name" value="Ribonuclease H-like"/>
    <property type="match status" value="1"/>
</dbReference>
<feature type="region of interest" description="Disordered" evidence="2">
    <location>
        <begin position="271"/>
        <end position="300"/>
    </location>
</feature>
<dbReference type="GO" id="GO:0015074">
    <property type="term" value="P:DNA integration"/>
    <property type="evidence" value="ECO:0007669"/>
    <property type="project" value="InterPro"/>
</dbReference>
<evidence type="ECO:0000313" key="6">
    <source>
        <dbReference type="Proteomes" id="UP001186944"/>
    </source>
</evidence>
<dbReference type="Pfam" id="PF05380">
    <property type="entry name" value="Peptidase_A17"/>
    <property type="match status" value="1"/>
</dbReference>
<dbReference type="InterPro" id="IPR040676">
    <property type="entry name" value="DUF5641"/>
</dbReference>
<keyword evidence="1" id="KW-0863">Zinc-finger</keyword>
<feature type="compositionally biased region" description="Basic residues" evidence="2">
    <location>
        <begin position="127"/>
        <end position="138"/>
    </location>
</feature>
<feature type="region of interest" description="Disordered" evidence="2">
    <location>
        <begin position="117"/>
        <end position="141"/>
    </location>
</feature>
<dbReference type="CDD" id="cd01644">
    <property type="entry name" value="RT_pepA17"/>
    <property type="match status" value="1"/>
</dbReference>
<dbReference type="InterPro" id="IPR043502">
    <property type="entry name" value="DNA/RNA_pol_sf"/>
</dbReference>
<evidence type="ECO:0000313" key="5">
    <source>
        <dbReference type="EMBL" id="KAK3096159.1"/>
    </source>
</evidence>
<evidence type="ECO:0000259" key="3">
    <source>
        <dbReference type="PROSITE" id="PS50158"/>
    </source>
</evidence>
<dbReference type="Gene3D" id="3.10.10.10">
    <property type="entry name" value="HIV Type 1 Reverse Transcriptase, subunit A, domain 1"/>
    <property type="match status" value="1"/>
</dbReference>
<proteinExistence type="predicted"/>
<sequence length="1967" mass="224601">MKADMSSKPDKEERGRKLSEKGMSYKSDRYSGIVSALKQTAMHIRKMMAENETLEKIRKRYAGWLTDYEHFLALYDELLANVNESEKEALESEHSDYDIFLTNFKKEVENYFSFQQVKPEPTERGTKKSNRGSQRTKSRLSTVGDISSKLLKEEQTKAELEARKIALDRKRDIEIAKLQLRFQEEELELDTNIAVSSAKSKVLQQFERYENDFSESDEENPKEHIPMPTPRTTLFTEVASLSTIEELGLNPHAKSFVPDLRQKRDFTVKVEKTDSHIQKPEVPNEKTESQVKRSDTVPKDTESAAIQSVVQYLRRPIPEIKKFGGNPLEFRRFLRQFHAKVVLNTHDDDERMNYLEQLTYGEANRCVAGFSHLSGDRAYKAAMKQLEERYGDNEVIATAFIKKALDWPAVKDAKSLDEFALFLVECLNAAESMGSNSVLDYPDNIKRLMQKLPIYMHDRWRNVVLKTKEAKKRVHFSDFVTFAKTEAKKSNDPTYGSASVTSSTNRNIEKRGQAGKITAPVNIANEGSESAKQETVEQKCVYCDGSGHFISDCKGFLRISLQDRYNFLRNKGLCYGCLKKGHLTKKCRGRHKCSICGRRHPTALHDPTRVPVTASAETGDSHPTDTKSDATLSHNPDVTATTDMRAGETTCAMAIIPVRVKLKDRNHSVATYAFFDSGSSVSFCTDSLMRQLGASGKKRDITLSTMGEDYKLSSHILKGLQVTDLDMNELVDLPQVYTKDRMPVDKGHIPTRGEIHDWPHLSHIDIPDIDVEVGLLLGSNVPDAYAPQEVITGPSGSPHATRTRLGWIIWNVLRSSREDMQSYTVNRAAVENHIEMDMRLEQLVKDSINLEFPERASDDIRQNSVEDNMFLKQVEESICHQDNGHYSIKLPFRDPSVRLPNNVQQGVQRLGSLKRKFQKSERFKTDYVNFMNKLFDKGYAEIIPKDHIDRNDGRVWYLPHHGVYPVKKPDKIRVVFDCSATYEGISLNSQLLQGPDLTNSLLGVLLRFRQESIAIQGDIEAMFHQVEVPESDRDCLRFLWWRDGNLDKEPEHCRMKVHLFGATSSPSCCNFALQQTVKDHKDLFSQEVTNAVARNMYVDDCLLSVNSEHKAESIIEDLSMLCKKGGFHLEKFVSNSKEVLNSIPEAERAGDVKQWNLNGGTLTERALGVYWFVDEDVIGFKISLKQQPVTRRGILSTVSSIYDPLGIVSPFVMTAKILLQQLCKSGIKWDDKITGKLEKVWTAWFSQAKELESVKIPRCYKPRDMDRIVSCQLHVFADASEVGMGVVIYMRLTDDNSRIHCSFVLGKARVTPLKAVTIPRLELTACTMAVKLSKVIADQLEYSIDAIHFWTDSMSVLRYIANTKTRFKTFVANRLVVIHDATTVNQWHYVRSEDNPADCASRGIPTVSKFLDYTPWLDGPEFLWKPESTWIQPVDPGNLNLEDDKEVKSNLAMSMTLTLSSPKGLERLIEYHSDWKRLKASVGWFLKAKDNLKSRTSKGEENRKERSKNVSTNMCLTPNILERAERSLVMFVQRLHFPKELEDINTKGVKKSSPLCKLDPFIHDRILRVGGRLSNSEISFDAKHPIIIPKESKVARLLVEDAHKSSGHMGKNATLSILRERFWIVGANSYLKSIISKCTICKRYQSPRMTQKMANLPSERLEPDEPPFTRVGMDYFGPFELKRGRSSVKRYGVIFTCLNSRALHLEVAFSLDTDSCIDAIRRFIARRGKPKFMRSDNGTNLIGAEREMRESIQEWNTDHIQGHMRQLGIEWVFNPPAASHFGGVWERLIRSVRKVLYSVLHEQTNRLDDEGLITLFCEVEAILNGRPLTSVTDDPNDMRALTPNHLLLLRPGEHFPPGVFVKTDNYVRRRWRQIQYLANIFWTRWIKEYMPLLQTRQKWLQPKDNPKVGDIVLIVDNGPRNSWNLGRIIEILNKKDDVVRVVKVKTGSSVLTRPITKLCLVLESEIN</sequence>
<dbReference type="InterPro" id="IPR001878">
    <property type="entry name" value="Znf_CCHC"/>
</dbReference>
<dbReference type="EMBL" id="VSWD01000008">
    <property type="protein sequence ID" value="KAK3096159.1"/>
    <property type="molecule type" value="Genomic_DNA"/>
</dbReference>
<feature type="compositionally biased region" description="Basic and acidic residues" evidence="2">
    <location>
        <begin position="1"/>
        <end position="20"/>
    </location>
</feature>
<evidence type="ECO:0000259" key="4">
    <source>
        <dbReference type="PROSITE" id="PS50994"/>
    </source>
</evidence>
<protein>
    <submittedName>
        <fullName evidence="5">Uncharacterized protein</fullName>
    </submittedName>
</protein>
<dbReference type="Gene3D" id="4.10.60.10">
    <property type="entry name" value="Zinc finger, CCHC-type"/>
    <property type="match status" value="1"/>
</dbReference>
<accession>A0AA88YBR8</accession>
<dbReference type="Gene3D" id="3.30.420.10">
    <property type="entry name" value="Ribonuclease H-like superfamily/Ribonuclease H"/>
    <property type="match status" value="1"/>
</dbReference>
<dbReference type="Gene3D" id="1.10.340.70">
    <property type="match status" value="1"/>
</dbReference>
<reference evidence="5" key="1">
    <citation type="submission" date="2019-08" db="EMBL/GenBank/DDBJ databases">
        <title>The improved chromosome-level genome for the pearl oyster Pinctada fucata martensii using PacBio sequencing and Hi-C.</title>
        <authorList>
            <person name="Zheng Z."/>
        </authorList>
    </citation>
    <scope>NUCLEOTIDE SEQUENCE</scope>
    <source>
        <strain evidence="5">ZZ-2019</strain>
        <tissue evidence="5">Adductor muscle</tissue>
    </source>
</reference>
<organism evidence="5 6">
    <name type="scientific">Pinctada imbricata</name>
    <name type="common">Atlantic pearl-oyster</name>
    <name type="synonym">Pinctada martensii</name>
    <dbReference type="NCBI Taxonomy" id="66713"/>
    <lineage>
        <taxon>Eukaryota</taxon>
        <taxon>Metazoa</taxon>
        <taxon>Spiralia</taxon>
        <taxon>Lophotrochozoa</taxon>
        <taxon>Mollusca</taxon>
        <taxon>Bivalvia</taxon>
        <taxon>Autobranchia</taxon>
        <taxon>Pteriomorphia</taxon>
        <taxon>Pterioida</taxon>
        <taxon>Pterioidea</taxon>
        <taxon>Pteriidae</taxon>
        <taxon>Pinctada</taxon>
    </lineage>
</organism>
<dbReference type="InterPro" id="IPR001584">
    <property type="entry name" value="Integrase_cat-core"/>
</dbReference>
<evidence type="ECO:0000256" key="2">
    <source>
        <dbReference type="SAM" id="MobiDB-lite"/>
    </source>
</evidence>
<comment type="caution">
    <text evidence="5">The sequence shown here is derived from an EMBL/GenBank/DDBJ whole genome shotgun (WGS) entry which is preliminary data.</text>
</comment>
<dbReference type="InterPro" id="IPR000477">
    <property type="entry name" value="RT_dom"/>
</dbReference>
<feature type="region of interest" description="Disordered" evidence="2">
    <location>
        <begin position="1"/>
        <end position="24"/>
    </location>
</feature>
<dbReference type="InterPro" id="IPR012337">
    <property type="entry name" value="RNaseH-like_sf"/>
</dbReference>
<feature type="compositionally biased region" description="Basic and acidic residues" evidence="2">
    <location>
        <begin position="619"/>
        <end position="628"/>
    </location>
</feature>
<feature type="region of interest" description="Disordered" evidence="2">
    <location>
        <begin position="489"/>
        <end position="513"/>
    </location>
</feature>
<gene>
    <name evidence="5" type="ORF">FSP39_023879</name>
</gene>
<dbReference type="Gene3D" id="3.30.70.270">
    <property type="match status" value="1"/>
</dbReference>
<name>A0AA88YBR8_PINIB</name>
<dbReference type="SMART" id="SM00343">
    <property type="entry name" value="ZnF_C2HC"/>
    <property type="match status" value="2"/>
</dbReference>
<feature type="compositionally biased region" description="Polar residues" evidence="2">
    <location>
        <begin position="492"/>
        <end position="506"/>
    </location>
</feature>
<dbReference type="PROSITE" id="PS50994">
    <property type="entry name" value="INTEGRASE"/>
    <property type="match status" value="1"/>
</dbReference>
<dbReference type="PANTHER" id="PTHR47331">
    <property type="entry name" value="PHD-TYPE DOMAIN-CONTAINING PROTEIN"/>
    <property type="match status" value="1"/>
</dbReference>
<dbReference type="InterPro" id="IPR043128">
    <property type="entry name" value="Rev_trsase/Diguanyl_cyclase"/>
</dbReference>